<evidence type="ECO:0000256" key="5">
    <source>
        <dbReference type="ARBA" id="ARBA00023242"/>
    </source>
</evidence>
<keyword evidence="5" id="KW-0539">Nucleus</keyword>
<keyword evidence="2" id="KW-0678">Repressor</keyword>
<feature type="compositionally biased region" description="Basic residues" evidence="7">
    <location>
        <begin position="227"/>
        <end position="240"/>
    </location>
</feature>
<dbReference type="OrthoDB" id="20886at2759"/>
<sequence length="686" mass="75680">MEVAESREPASVGPSAGTGTNDANGAQNPFLDDSLIDDGRSSSLSEPDDVSDHELSPYGSPKLKPVPENDSEAETERVEDSPYKKGNNIVLSASHGPSPSKLAQSTTYDDAEEDDEPVADDSPSKSRTKKNGITAAIDETPILDDSTLSEGGKKRKRLGSLDEIGMDFGEDEPLKKRRGSIKSDLSDPPPDDLILSPVPIEEPPKSNEDQTPADDVPESDLPSIPSKAKKGKKGKRKGRKARDADEETEAGGIEGDDHLDDDDTAERADEPDDAEATAKQEEESSKKMSAMESLATLEKEFATLRDKIYDERISKLNRELEMLTGPNPTHPEYLRQLECVQRHRDAKIHYEQTLYRYRISSLMNKSLAERAQIHSTFFQRVRDTRERHASSISKQFYSIQHDRFKTEEISPHHSIPFPTRRSQQIAHQAAYNQEVSVMAGVAKYVGFPAAPSLAAARPSEIDEDMEKMGIATETRAAVSQSQTNFPRVTAMSSNAFRTAAEEAFLEHTPWANPQHPVHQQQMQQRPQNRVFEQPRAPPFTTPAAQKRVVDIHAPNGSASTIAENSSANNTPYGTEQEPQSHGYNPFGNHDYDADQHSGFGSPSASPLDVRKPQLHWNNAFDSRPSQEFRSDPTSRNNMAFSPPSGRLGLFHPTATKREPSPPMHSKPILQPRGIPSGSGSNQMTAR</sequence>
<gene>
    <name evidence="8" type="ORF">ASPGLDRAFT_63640</name>
</gene>
<dbReference type="Proteomes" id="UP000184300">
    <property type="component" value="Unassembled WGS sequence"/>
</dbReference>
<evidence type="ECO:0000256" key="1">
    <source>
        <dbReference type="ARBA" id="ARBA00004123"/>
    </source>
</evidence>
<evidence type="ECO:0000313" key="8">
    <source>
        <dbReference type="EMBL" id="OJJ88863.1"/>
    </source>
</evidence>
<dbReference type="GeneID" id="34464950"/>
<feature type="region of interest" description="Disordered" evidence="7">
    <location>
        <begin position="1"/>
        <end position="291"/>
    </location>
</feature>
<keyword evidence="3" id="KW-0805">Transcription regulation</keyword>
<dbReference type="AlphaFoldDB" id="A0A1L9VY58"/>
<feature type="compositionally biased region" description="Polar residues" evidence="7">
    <location>
        <begin position="677"/>
        <end position="686"/>
    </location>
</feature>
<organism evidence="8 9">
    <name type="scientific">Aspergillus glaucus CBS 516.65</name>
    <dbReference type="NCBI Taxonomy" id="1160497"/>
    <lineage>
        <taxon>Eukaryota</taxon>
        <taxon>Fungi</taxon>
        <taxon>Dikarya</taxon>
        <taxon>Ascomycota</taxon>
        <taxon>Pezizomycotina</taxon>
        <taxon>Eurotiomycetes</taxon>
        <taxon>Eurotiomycetidae</taxon>
        <taxon>Eurotiales</taxon>
        <taxon>Aspergillaceae</taxon>
        <taxon>Aspergillus</taxon>
        <taxon>Aspergillus subgen. Aspergillus</taxon>
    </lineage>
</organism>
<keyword evidence="9" id="KW-1185">Reference proteome</keyword>
<proteinExistence type="inferred from homology"/>
<feature type="compositionally biased region" description="Low complexity" evidence="7">
    <location>
        <begin position="513"/>
        <end position="530"/>
    </location>
</feature>
<feature type="compositionally biased region" description="Polar residues" evidence="7">
    <location>
        <begin position="89"/>
        <end position="108"/>
    </location>
</feature>
<dbReference type="RefSeq" id="XP_022405539.1">
    <property type="nucleotide sequence ID" value="XM_022548690.1"/>
</dbReference>
<feature type="compositionally biased region" description="Acidic residues" evidence="7">
    <location>
        <begin position="257"/>
        <end position="275"/>
    </location>
</feature>
<evidence type="ECO:0000313" key="9">
    <source>
        <dbReference type="Proteomes" id="UP000184300"/>
    </source>
</evidence>
<protein>
    <recommendedName>
        <fullName evidence="10">Transcriptional regulatory protein DEP1</fullName>
    </recommendedName>
</protein>
<evidence type="ECO:0000256" key="2">
    <source>
        <dbReference type="ARBA" id="ARBA00022491"/>
    </source>
</evidence>
<dbReference type="GO" id="GO:0005654">
    <property type="term" value="C:nucleoplasm"/>
    <property type="evidence" value="ECO:0007669"/>
    <property type="project" value="UniProtKB-ARBA"/>
</dbReference>
<name>A0A1L9VY58_ASPGL</name>
<feature type="compositionally biased region" description="Basic and acidic residues" evidence="7">
    <location>
        <begin position="276"/>
        <end position="286"/>
    </location>
</feature>
<dbReference type="Pfam" id="PF08598">
    <property type="entry name" value="Sds3"/>
    <property type="match status" value="1"/>
</dbReference>
<keyword evidence="4" id="KW-0804">Transcription</keyword>
<dbReference type="SMART" id="SM01401">
    <property type="entry name" value="Sds3"/>
    <property type="match status" value="1"/>
</dbReference>
<evidence type="ECO:0000256" key="3">
    <source>
        <dbReference type="ARBA" id="ARBA00023015"/>
    </source>
</evidence>
<feature type="compositionally biased region" description="Polar residues" evidence="7">
    <location>
        <begin position="556"/>
        <end position="582"/>
    </location>
</feature>
<dbReference type="EMBL" id="KV878889">
    <property type="protein sequence ID" value="OJJ88863.1"/>
    <property type="molecule type" value="Genomic_DNA"/>
</dbReference>
<comment type="subcellular location">
    <subcellularLocation>
        <location evidence="1">Nucleus</location>
    </subcellularLocation>
</comment>
<feature type="compositionally biased region" description="Acidic residues" evidence="7">
    <location>
        <begin position="109"/>
        <end position="119"/>
    </location>
</feature>
<evidence type="ECO:0000256" key="4">
    <source>
        <dbReference type="ARBA" id="ARBA00023163"/>
    </source>
</evidence>
<dbReference type="STRING" id="1160497.A0A1L9VY58"/>
<feature type="compositionally biased region" description="Basic and acidic residues" evidence="7">
    <location>
        <begin position="74"/>
        <end position="83"/>
    </location>
</feature>
<evidence type="ECO:0000256" key="7">
    <source>
        <dbReference type="SAM" id="MobiDB-lite"/>
    </source>
</evidence>
<dbReference type="PANTHER" id="PTHR21964">
    <property type="entry name" value="BREAST CANCER METASTASIS-SUPPRESSOR 1"/>
    <property type="match status" value="1"/>
</dbReference>
<dbReference type="VEuPathDB" id="FungiDB:ASPGLDRAFT_63640"/>
<dbReference type="InterPro" id="IPR013907">
    <property type="entry name" value="Sds3"/>
</dbReference>
<dbReference type="FunFam" id="1.20.5.1500:FF:000002">
    <property type="entry name" value="breast cancer metastasis-suppressor 1-like protein-A"/>
    <property type="match status" value="1"/>
</dbReference>
<comment type="similarity">
    <text evidence="6">Belongs to the BRMS1 family.</text>
</comment>
<feature type="region of interest" description="Disordered" evidence="7">
    <location>
        <begin position="513"/>
        <end position="686"/>
    </location>
</feature>
<dbReference type="GO" id="GO:0010468">
    <property type="term" value="P:regulation of gene expression"/>
    <property type="evidence" value="ECO:0007669"/>
    <property type="project" value="UniProtKB-ARBA"/>
</dbReference>
<evidence type="ECO:0008006" key="10">
    <source>
        <dbReference type="Google" id="ProtNLM"/>
    </source>
</evidence>
<feature type="compositionally biased region" description="Polar residues" evidence="7">
    <location>
        <begin position="17"/>
        <end position="27"/>
    </location>
</feature>
<dbReference type="Gene3D" id="1.20.5.1500">
    <property type="match status" value="1"/>
</dbReference>
<reference evidence="9" key="1">
    <citation type="journal article" date="2017" name="Genome Biol.">
        <title>Comparative genomics reveals high biological diversity and specific adaptations in the industrially and medically important fungal genus Aspergillus.</title>
        <authorList>
            <person name="de Vries R.P."/>
            <person name="Riley R."/>
            <person name="Wiebenga A."/>
            <person name="Aguilar-Osorio G."/>
            <person name="Amillis S."/>
            <person name="Uchima C.A."/>
            <person name="Anderluh G."/>
            <person name="Asadollahi M."/>
            <person name="Askin M."/>
            <person name="Barry K."/>
            <person name="Battaglia E."/>
            <person name="Bayram O."/>
            <person name="Benocci T."/>
            <person name="Braus-Stromeyer S.A."/>
            <person name="Caldana C."/>
            <person name="Canovas D."/>
            <person name="Cerqueira G.C."/>
            <person name="Chen F."/>
            <person name="Chen W."/>
            <person name="Choi C."/>
            <person name="Clum A."/>
            <person name="Dos Santos R.A."/>
            <person name="Damasio A.R."/>
            <person name="Diallinas G."/>
            <person name="Emri T."/>
            <person name="Fekete E."/>
            <person name="Flipphi M."/>
            <person name="Freyberg S."/>
            <person name="Gallo A."/>
            <person name="Gournas C."/>
            <person name="Habgood R."/>
            <person name="Hainaut M."/>
            <person name="Harispe M.L."/>
            <person name="Henrissat B."/>
            <person name="Hilden K.S."/>
            <person name="Hope R."/>
            <person name="Hossain A."/>
            <person name="Karabika E."/>
            <person name="Karaffa L."/>
            <person name="Karanyi Z."/>
            <person name="Krasevec N."/>
            <person name="Kuo A."/>
            <person name="Kusch H."/>
            <person name="LaButti K."/>
            <person name="Lagendijk E.L."/>
            <person name="Lapidus A."/>
            <person name="Levasseur A."/>
            <person name="Lindquist E."/>
            <person name="Lipzen A."/>
            <person name="Logrieco A.F."/>
            <person name="MacCabe A."/>
            <person name="Maekelae M.R."/>
            <person name="Malavazi I."/>
            <person name="Melin P."/>
            <person name="Meyer V."/>
            <person name="Mielnichuk N."/>
            <person name="Miskei M."/>
            <person name="Molnar A.P."/>
            <person name="Mule G."/>
            <person name="Ngan C.Y."/>
            <person name="Orejas M."/>
            <person name="Orosz E."/>
            <person name="Ouedraogo J.P."/>
            <person name="Overkamp K.M."/>
            <person name="Park H.-S."/>
            <person name="Perrone G."/>
            <person name="Piumi F."/>
            <person name="Punt P.J."/>
            <person name="Ram A.F."/>
            <person name="Ramon A."/>
            <person name="Rauscher S."/>
            <person name="Record E."/>
            <person name="Riano-Pachon D.M."/>
            <person name="Robert V."/>
            <person name="Roehrig J."/>
            <person name="Ruller R."/>
            <person name="Salamov A."/>
            <person name="Salih N.S."/>
            <person name="Samson R.A."/>
            <person name="Sandor E."/>
            <person name="Sanguinetti M."/>
            <person name="Schuetze T."/>
            <person name="Sepcic K."/>
            <person name="Shelest E."/>
            <person name="Sherlock G."/>
            <person name="Sophianopoulou V."/>
            <person name="Squina F.M."/>
            <person name="Sun H."/>
            <person name="Susca A."/>
            <person name="Todd R.B."/>
            <person name="Tsang A."/>
            <person name="Unkles S.E."/>
            <person name="van de Wiele N."/>
            <person name="van Rossen-Uffink D."/>
            <person name="Oliveira J.V."/>
            <person name="Vesth T.C."/>
            <person name="Visser J."/>
            <person name="Yu J.-H."/>
            <person name="Zhou M."/>
            <person name="Andersen M.R."/>
            <person name="Archer D.B."/>
            <person name="Baker S.E."/>
            <person name="Benoit I."/>
            <person name="Brakhage A.A."/>
            <person name="Braus G.H."/>
            <person name="Fischer R."/>
            <person name="Frisvad J.C."/>
            <person name="Goldman G.H."/>
            <person name="Houbraken J."/>
            <person name="Oakley B."/>
            <person name="Pocsi I."/>
            <person name="Scazzocchio C."/>
            <person name="Seiboth B."/>
            <person name="vanKuyk P.A."/>
            <person name="Wortman J."/>
            <person name="Dyer P.S."/>
            <person name="Grigoriev I.V."/>
        </authorList>
    </citation>
    <scope>NUCLEOTIDE SEQUENCE [LARGE SCALE GENOMIC DNA]</scope>
    <source>
        <strain evidence="9">CBS 516.65</strain>
    </source>
</reference>
<accession>A0A1L9VY58</accession>
<evidence type="ECO:0000256" key="6">
    <source>
        <dbReference type="ARBA" id="ARBA00038256"/>
    </source>
</evidence>